<reference evidence="6 7" key="1">
    <citation type="journal article" date="2017" name="Curr. Microbiol.">
        <title>Mucilaginibacter ginsenosidivorans sp. nov., Isolated from Soil of Ginseng Field.</title>
        <authorList>
            <person name="Kim M.M."/>
            <person name="Siddiqi M.Z."/>
            <person name="Im W.T."/>
        </authorList>
    </citation>
    <scope>NUCLEOTIDE SEQUENCE [LARGE SCALE GENOMIC DNA]</scope>
    <source>
        <strain evidence="6 7">Gsoil 3017</strain>
    </source>
</reference>
<evidence type="ECO:0000313" key="6">
    <source>
        <dbReference type="EMBL" id="QEC62949.1"/>
    </source>
</evidence>
<name>A0A5B8UVL3_9SPHI</name>
<dbReference type="Proteomes" id="UP000321479">
    <property type="component" value="Chromosome"/>
</dbReference>
<comment type="catalytic activity">
    <reaction evidence="3 4">
        <text>[thioredoxin]-disulfide + L-methionine + H2O = L-methionine (S)-S-oxide + [thioredoxin]-dithiol</text>
        <dbReference type="Rhea" id="RHEA:19993"/>
        <dbReference type="Rhea" id="RHEA-COMP:10698"/>
        <dbReference type="Rhea" id="RHEA-COMP:10700"/>
        <dbReference type="ChEBI" id="CHEBI:15377"/>
        <dbReference type="ChEBI" id="CHEBI:29950"/>
        <dbReference type="ChEBI" id="CHEBI:50058"/>
        <dbReference type="ChEBI" id="CHEBI:57844"/>
        <dbReference type="ChEBI" id="CHEBI:58772"/>
        <dbReference type="EC" id="1.8.4.11"/>
    </reaction>
</comment>
<keyword evidence="7" id="KW-1185">Reference proteome</keyword>
<evidence type="ECO:0000256" key="2">
    <source>
        <dbReference type="ARBA" id="ARBA00047806"/>
    </source>
</evidence>
<feature type="domain" description="Peptide methionine sulphoxide reductase MsrA" evidence="5">
    <location>
        <begin position="5"/>
        <end position="157"/>
    </location>
</feature>
<feature type="active site" evidence="4">
    <location>
        <position position="12"/>
    </location>
</feature>
<dbReference type="Pfam" id="PF01625">
    <property type="entry name" value="PMSR"/>
    <property type="match status" value="1"/>
</dbReference>
<dbReference type="EC" id="1.8.4.11" evidence="4"/>
<dbReference type="OrthoDB" id="4174719at2"/>
<evidence type="ECO:0000256" key="4">
    <source>
        <dbReference type="HAMAP-Rule" id="MF_01401"/>
    </source>
</evidence>
<dbReference type="PANTHER" id="PTHR43774">
    <property type="entry name" value="PEPTIDE METHIONINE SULFOXIDE REDUCTASE"/>
    <property type="match status" value="1"/>
</dbReference>
<dbReference type="HAMAP" id="MF_01401">
    <property type="entry name" value="MsrA"/>
    <property type="match status" value="1"/>
</dbReference>
<evidence type="ECO:0000259" key="5">
    <source>
        <dbReference type="Pfam" id="PF01625"/>
    </source>
</evidence>
<gene>
    <name evidence="4 6" type="primary">msrA</name>
    <name evidence="6" type="ORF">FRZ54_10285</name>
</gene>
<dbReference type="SUPFAM" id="SSF55068">
    <property type="entry name" value="Peptide methionine sulfoxide reductase"/>
    <property type="match status" value="1"/>
</dbReference>
<proteinExistence type="inferred from homology"/>
<dbReference type="GO" id="GO:0033744">
    <property type="term" value="F:L-methionine:thioredoxin-disulfide S-oxidoreductase activity"/>
    <property type="evidence" value="ECO:0007669"/>
    <property type="project" value="RHEA"/>
</dbReference>
<keyword evidence="1 4" id="KW-0560">Oxidoreductase</keyword>
<evidence type="ECO:0000313" key="7">
    <source>
        <dbReference type="Proteomes" id="UP000321479"/>
    </source>
</evidence>
<organism evidence="6 7">
    <name type="scientific">Mucilaginibacter ginsenosidivorans</name>
    <dbReference type="NCBI Taxonomy" id="398053"/>
    <lineage>
        <taxon>Bacteria</taxon>
        <taxon>Pseudomonadati</taxon>
        <taxon>Bacteroidota</taxon>
        <taxon>Sphingobacteriia</taxon>
        <taxon>Sphingobacteriales</taxon>
        <taxon>Sphingobacteriaceae</taxon>
        <taxon>Mucilaginibacter</taxon>
    </lineage>
</organism>
<dbReference type="GO" id="GO:0008113">
    <property type="term" value="F:peptide-methionine (S)-S-oxide reductase activity"/>
    <property type="evidence" value="ECO:0007669"/>
    <property type="project" value="UniProtKB-UniRule"/>
</dbReference>
<evidence type="ECO:0000256" key="1">
    <source>
        <dbReference type="ARBA" id="ARBA00023002"/>
    </source>
</evidence>
<dbReference type="InterPro" id="IPR036509">
    <property type="entry name" value="Met_Sox_Rdtase_MsrA_sf"/>
</dbReference>
<protein>
    <recommendedName>
        <fullName evidence="4">Peptide methionine sulfoxide reductase MsrA</fullName>
        <shortName evidence="4">Protein-methionine-S-oxide reductase</shortName>
        <ecNumber evidence="4">1.8.4.11</ecNumber>
    </recommendedName>
    <alternativeName>
        <fullName evidence="4">Peptide-methionine (S)-S-oxide reductase</fullName>
        <shortName evidence="4">Peptide Met(O) reductase</shortName>
    </alternativeName>
</protein>
<dbReference type="AlphaFoldDB" id="A0A5B8UVL3"/>
<dbReference type="KEGG" id="mgin:FRZ54_10285"/>
<dbReference type="RefSeq" id="WP_147031525.1">
    <property type="nucleotide sequence ID" value="NZ_CP042436.1"/>
</dbReference>
<dbReference type="Gene3D" id="3.30.1060.10">
    <property type="entry name" value="Peptide methionine sulphoxide reductase MsrA"/>
    <property type="match status" value="1"/>
</dbReference>
<dbReference type="InterPro" id="IPR002569">
    <property type="entry name" value="Met_Sox_Rdtase_MsrA_dom"/>
</dbReference>
<comment type="similarity">
    <text evidence="4">Belongs to the MsrA Met sulfoxide reductase family.</text>
</comment>
<dbReference type="EMBL" id="CP042436">
    <property type="protein sequence ID" value="QEC62949.1"/>
    <property type="molecule type" value="Genomic_DNA"/>
</dbReference>
<sequence length="182" mass="21078">MNIQKITFGNGCFWCTEAIFQTLKGVKSVTSGYMGGSKPNPTYMEVCNGDTGYAEVIHLEYDADEISFDELLLVFFRTHNPTTLNRQGNDVGTQYRSAIFYYSDEQKQQSEAMIKRLTDEKVFDKPIVTEITPASDFYKAEDYHQNYYQDNPNKSYCAFVIQPKLNKFAKEFSEKIRPEMLR</sequence>
<accession>A0A5B8UVL3</accession>
<evidence type="ECO:0000256" key="3">
    <source>
        <dbReference type="ARBA" id="ARBA00048782"/>
    </source>
</evidence>
<dbReference type="NCBIfam" id="TIGR00401">
    <property type="entry name" value="msrA"/>
    <property type="match status" value="1"/>
</dbReference>
<comment type="catalytic activity">
    <reaction evidence="2 4">
        <text>L-methionyl-[protein] + [thioredoxin]-disulfide + H2O = L-methionyl-(S)-S-oxide-[protein] + [thioredoxin]-dithiol</text>
        <dbReference type="Rhea" id="RHEA:14217"/>
        <dbReference type="Rhea" id="RHEA-COMP:10698"/>
        <dbReference type="Rhea" id="RHEA-COMP:10700"/>
        <dbReference type="Rhea" id="RHEA-COMP:12313"/>
        <dbReference type="Rhea" id="RHEA-COMP:12315"/>
        <dbReference type="ChEBI" id="CHEBI:15377"/>
        <dbReference type="ChEBI" id="CHEBI:16044"/>
        <dbReference type="ChEBI" id="CHEBI:29950"/>
        <dbReference type="ChEBI" id="CHEBI:44120"/>
        <dbReference type="ChEBI" id="CHEBI:50058"/>
        <dbReference type="EC" id="1.8.4.11"/>
    </reaction>
</comment>
<comment type="function">
    <text evidence="4">Has an important function as a repair enzyme for proteins that have been inactivated by oxidation. Catalyzes the reversible oxidation-reduction of methionine sulfoxide in proteins to methionine.</text>
</comment>
<dbReference type="PANTHER" id="PTHR43774:SF1">
    <property type="entry name" value="PEPTIDE METHIONINE SULFOXIDE REDUCTASE MSRA 2"/>
    <property type="match status" value="1"/>
</dbReference>